<dbReference type="GO" id="GO:0022857">
    <property type="term" value="F:transmembrane transporter activity"/>
    <property type="evidence" value="ECO:0007669"/>
    <property type="project" value="InterPro"/>
</dbReference>
<dbReference type="PANTHER" id="PTHR30472:SF27">
    <property type="entry name" value="PETROBACTIN IMPORT SYSTEM PERMEASE PROTEIN YCLN"/>
    <property type="match status" value="1"/>
</dbReference>
<dbReference type="AlphaFoldDB" id="A0A9W5RES3"/>
<dbReference type="InterPro" id="IPR037294">
    <property type="entry name" value="ABC_BtuC-like"/>
</dbReference>
<dbReference type="InterPro" id="IPR000522">
    <property type="entry name" value="ABC_transptr_permease_BtuC"/>
</dbReference>
<feature type="transmembrane region" description="Helical" evidence="8">
    <location>
        <begin position="103"/>
        <end position="121"/>
    </location>
</feature>
<evidence type="ECO:0008006" key="11">
    <source>
        <dbReference type="Google" id="ProtNLM"/>
    </source>
</evidence>
<evidence type="ECO:0000256" key="8">
    <source>
        <dbReference type="SAM" id="Phobius"/>
    </source>
</evidence>
<feature type="transmembrane region" description="Helical" evidence="8">
    <location>
        <begin position="71"/>
        <end position="91"/>
    </location>
</feature>
<keyword evidence="7 8" id="KW-0472">Membrane</keyword>
<feature type="transmembrane region" description="Helical" evidence="8">
    <location>
        <begin position="243"/>
        <end position="273"/>
    </location>
</feature>
<dbReference type="CDD" id="cd06550">
    <property type="entry name" value="TM_ABC_iron-siderophores_like"/>
    <property type="match status" value="1"/>
</dbReference>
<evidence type="ECO:0000256" key="5">
    <source>
        <dbReference type="ARBA" id="ARBA00022692"/>
    </source>
</evidence>
<reference evidence="9 10" key="1">
    <citation type="submission" date="2013-05" db="EMBL/GenBank/DDBJ databases">
        <title>The Genome Sequence of Actinomyces europaeus ACS-120-V-COL10B.</title>
        <authorList>
            <consortium name="The Broad Institute Genomics Platform"/>
            <person name="Earl A."/>
            <person name="Ward D."/>
            <person name="Feldgarden M."/>
            <person name="Gevers D."/>
            <person name="Saerens B."/>
            <person name="Vaneechoutte M."/>
            <person name="Walker B."/>
            <person name="Young S."/>
            <person name="Zeng Q."/>
            <person name="Gargeya S."/>
            <person name="Fitzgerald M."/>
            <person name="Haas B."/>
            <person name="Abouelleil A."/>
            <person name="Allen A.W."/>
            <person name="Alvarado L."/>
            <person name="Arachchi H.M."/>
            <person name="Berlin A.M."/>
            <person name="Chapman S.B."/>
            <person name="Gainer-Dewar J."/>
            <person name="Goldberg J."/>
            <person name="Griggs A."/>
            <person name="Gujja S."/>
            <person name="Hansen M."/>
            <person name="Howarth C."/>
            <person name="Imamovic A."/>
            <person name="Ireland A."/>
            <person name="Larimer J."/>
            <person name="McCowan C."/>
            <person name="Murphy C."/>
            <person name="Pearson M."/>
            <person name="Poon T.W."/>
            <person name="Priest M."/>
            <person name="Roberts A."/>
            <person name="Saif S."/>
            <person name="Shea T."/>
            <person name="Sisk P."/>
            <person name="Sykes S."/>
            <person name="Wortman J."/>
            <person name="Nusbaum C."/>
            <person name="Birren B."/>
        </authorList>
    </citation>
    <scope>NUCLEOTIDE SEQUENCE [LARGE SCALE GENOMIC DNA]</scope>
    <source>
        <strain evidence="9 10">ACS-120-V-Col10b</strain>
    </source>
</reference>
<evidence type="ECO:0000256" key="1">
    <source>
        <dbReference type="ARBA" id="ARBA00004651"/>
    </source>
</evidence>
<gene>
    <name evidence="9" type="ORF">HMPREF9238_00852</name>
</gene>
<dbReference type="Proteomes" id="UP000014387">
    <property type="component" value="Unassembled WGS sequence"/>
</dbReference>
<dbReference type="GO" id="GO:0033214">
    <property type="term" value="P:siderophore-iron import into cell"/>
    <property type="evidence" value="ECO:0007669"/>
    <property type="project" value="TreeGrafter"/>
</dbReference>
<accession>A0A9W5RES3</accession>
<evidence type="ECO:0000313" key="9">
    <source>
        <dbReference type="EMBL" id="EPD31092.1"/>
    </source>
</evidence>
<dbReference type="Pfam" id="PF01032">
    <property type="entry name" value="FecCD"/>
    <property type="match status" value="1"/>
</dbReference>
<dbReference type="PANTHER" id="PTHR30472">
    <property type="entry name" value="FERRIC ENTEROBACTIN TRANSPORT SYSTEM PERMEASE PROTEIN"/>
    <property type="match status" value="1"/>
</dbReference>
<evidence type="ECO:0000256" key="3">
    <source>
        <dbReference type="ARBA" id="ARBA00022448"/>
    </source>
</evidence>
<dbReference type="SUPFAM" id="SSF81345">
    <property type="entry name" value="ABC transporter involved in vitamin B12 uptake, BtuC"/>
    <property type="match status" value="1"/>
</dbReference>
<keyword evidence="6 8" id="KW-1133">Transmembrane helix</keyword>
<feature type="transmembrane region" description="Helical" evidence="8">
    <location>
        <begin position="20"/>
        <end position="50"/>
    </location>
</feature>
<keyword evidence="5 8" id="KW-0812">Transmembrane</keyword>
<dbReference type="OrthoDB" id="9811975at2"/>
<organism evidence="9 10">
    <name type="scientific">Gleimia europaea ACS-120-V-Col10b</name>
    <dbReference type="NCBI Taxonomy" id="883069"/>
    <lineage>
        <taxon>Bacteria</taxon>
        <taxon>Bacillati</taxon>
        <taxon>Actinomycetota</taxon>
        <taxon>Actinomycetes</taxon>
        <taxon>Actinomycetales</taxon>
        <taxon>Actinomycetaceae</taxon>
        <taxon>Gleimia</taxon>
    </lineage>
</organism>
<keyword evidence="3" id="KW-0813">Transport</keyword>
<dbReference type="GO" id="GO:0005886">
    <property type="term" value="C:plasma membrane"/>
    <property type="evidence" value="ECO:0007669"/>
    <property type="project" value="UniProtKB-SubCell"/>
</dbReference>
<sequence>MSAPALAVKPVAANQSRYALGLVGGTVLLATLMAVSVTVGTADLSIANLFTGQLSGAEAQVLTVSRIPRTLAIVLAGASMAVAGLVMQMLVQNRYVEPSTTGVTESAGLGVLVVTLLFPTASILLKMGFAVIFALGGTLVLLALIRSIPRKDPIIVPLLGIVLSGVIGAGATFLAWEFQLQGTLQAWLTGDFSGTIAGRYELLWIVAGACALAYMFADRFTVVGLGENFATNLGLNHAHVTRVGLTIVAIVAGTTIVVAGSLPFLGLVVPNIVSLIMGDYLRRSLPFVAIGGASFVLIADILGRTLIAPAEIPVGVVMGVLGGAIFLVILLKTVKL</sequence>
<feature type="transmembrane region" description="Helical" evidence="8">
    <location>
        <begin position="154"/>
        <end position="176"/>
    </location>
</feature>
<keyword evidence="4" id="KW-1003">Cell membrane</keyword>
<dbReference type="RefSeq" id="WP_016444204.1">
    <property type="nucleotide sequence ID" value="NZ_KE150266.1"/>
</dbReference>
<feature type="transmembrane region" description="Helical" evidence="8">
    <location>
        <begin position="197"/>
        <end position="217"/>
    </location>
</feature>
<dbReference type="EMBL" id="AGWN01000001">
    <property type="protein sequence ID" value="EPD31092.1"/>
    <property type="molecule type" value="Genomic_DNA"/>
</dbReference>
<name>A0A9W5RES3_9ACTO</name>
<evidence type="ECO:0000313" key="10">
    <source>
        <dbReference type="Proteomes" id="UP000014387"/>
    </source>
</evidence>
<proteinExistence type="inferred from homology"/>
<comment type="subcellular location">
    <subcellularLocation>
        <location evidence="1">Cell membrane</location>
        <topology evidence="1">Multi-pass membrane protein</topology>
    </subcellularLocation>
</comment>
<feature type="transmembrane region" description="Helical" evidence="8">
    <location>
        <begin position="312"/>
        <end position="331"/>
    </location>
</feature>
<keyword evidence="10" id="KW-1185">Reference proteome</keyword>
<comment type="similarity">
    <text evidence="2">Belongs to the binding-protein-dependent transport system permease family. FecCD subfamily.</text>
</comment>
<feature type="transmembrane region" description="Helical" evidence="8">
    <location>
        <begin position="285"/>
        <end position="306"/>
    </location>
</feature>
<dbReference type="Gene3D" id="1.10.3470.10">
    <property type="entry name" value="ABC transporter involved in vitamin B12 uptake, BtuC"/>
    <property type="match status" value="1"/>
</dbReference>
<comment type="caution">
    <text evidence="9">The sequence shown here is derived from an EMBL/GenBank/DDBJ whole genome shotgun (WGS) entry which is preliminary data.</text>
</comment>
<evidence type="ECO:0000256" key="6">
    <source>
        <dbReference type="ARBA" id="ARBA00022989"/>
    </source>
</evidence>
<evidence type="ECO:0000256" key="2">
    <source>
        <dbReference type="ARBA" id="ARBA00007935"/>
    </source>
</evidence>
<evidence type="ECO:0000256" key="4">
    <source>
        <dbReference type="ARBA" id="ARBA00022475"/>
    </source>
</evidence>
<evidence type="ECO:0000256" key="7">
    <source>
        <dbReference type="ARBA" id="ARBA00023136"/>
    </source>
</evidence>
<protein>
    <recommendedName>
        <fullName evidence="11">Iron complex transport system permease</fullName>
    </recommendedName>
</protein>
<feature type="transmembrane region" description="Helical" evidence="8">
    <location>
        <begin position="128"/>
        <end position="148"/>
    </location>
</feature>